<accession>A0A4V4H3D4</accession>
<dbReference type="Proteomes" id="UP000317650">
    <property type="component" value="Chromosome 9"/>
</dbReference>
<evidence type="ECO:0008006" key="5">
    <source>
        <dbReference type="Google" id="ProtNLM"/>
    </source>
</evidence>
<feature type="compositionally biased region" description="Low complexity" evidence="2">
    <location>
        <begin position="141"/>
        <end position="154"/>
    </location>
</feature>
<evidence type="ECO:0000256" key="2">
    <source>
        <dbReference type="SAM" id="MobiDB-lite"/>
    </source>
</evidence>
<dbReference type="PANTHER" id="PTHR35099">
    <property type="entry name" value="OS02G0182700 PROTEIN"/>
    <property type="match status" value="1"/>
</dbReference>
<keyword evidence="4" id="KW-1185">Reference proteome</keyword>
<protein>
    <recommendedName>
        <fullName evidence="5">BZIP domain-containing protein</fullName>
    </recommendedName>
</protein>
<feature type="coiled-coil region" evidence="1">
    <location>
        <begin position="165"/>
        <end position="203"/>
    </location>
</feature>
<evidence type="ECO:0000313" key="3">
    <source>
        <dbReference type="EMBL" id="THU47826.1"/>
    </source>
</evidence>
<name>A0A4V4H3D4_MUSBA</name>
<dbReference type="AlphaFoldDB" id="A0A4V4H3D4"/>
<sequence length="338" mass="36900">MAVSTAADDDPDEWVRDAFLDPHLVAAVILGFGRRSRLGLETEGDEKPSTSATRAFLGWGRKRSRVARLPRTATRTIGDEEDEGVTVAVEKRKGQRRASPQSPLEGYSSASGSGGGETGSLAVETPEDRRLTKAVGNPRTPSVSSIPVSASIRRPPSKKLTKPELQAVERSLLEEKAKLHKEMEELRRAVEELRANNRKLQVTTNITCPCLCPSFGAFPSASFLSSLSSSTGRLVVWFLCLRHATTGKDIFSLAGNAGSTAAGFLLLRSRGCLLRRFPHWFVASPRQMHFKSLNIPERVCMAPEDDQLPGLCQQCITLSPGHKDFIIIPDLNDPLPDC</sequence>
<feature type="region of interest" description="Disordered" evidence="2">
    <location>
        <begin position="70"/>
        <end position="163"/>
    </location>
</feature>
<evidence type="ECO:0000313" key="4">
    <source>
        <dbReference type="Proteomes" id="UP000317650"/>
    </source>
</evidence>
<dbReference type="EMBL" id="PYDT01000010">
    <property type="protein sequence ID" value="THU47826.1"/>
    <property type="molecule type" value="Genomic_DNA"/>
</dbReference>
<dbReference type="PANTHER" id="PTHR35099:SF2">
    <property type="entry name" value="OS02G0182700 PROTEIN"/>
    <property type="match status" value="1"/>
</dbReference>
<organism evidence="3 4">
    <name type="scientific">Musa balbisiana</name>
    <name type="common">Banana</name>
    <dbReference type="NCBI Taxonomy" id="52838"/>
    <lineage>
        <taxon>Eukaryota</taxon>
        <taxon>Viridiplantae</taxon>
        <taxon>Streptophyta</taxon>
        <taxon>Embryophyta</taxon>
        <taxon>Tracheophyta</taxon>
        <taxon>Spermatophyta</taxon>
        <taxon>Magnoliopsida</taxon>
        <taxon>Liliopsida</taxon>
        <taxon>Zingiberales</taxon>
        <taxon>Musaceae</taxon>
        <taxon>Musa</taxon>
    </lineage>
</organism>
<proteinExistence type="predicted"/>
<gene>
    <name evidence="3" type="ORF">C4D60_Mb09t19730</name>
</gene>
<reference evidence="3 4" key="1">
    <citation type="journal article" date="2019" name="Nat. Plants">
        <title>Genome sequencing of Musa balbisiana reveals subgenome evolution and function divergence in polyploid bananas.</title>
        <authorList>
            <person name="Yao X."/>
        </authorList>
    </citation>
    <scope>NUCLEOTIDE SEQUENCE [LARGE SCALE GENOMIC DNA]</scope>
    <source>
        <strain evidence="4">cv. DH-PKW</strain>
        <tissue evidence="3">Leaves</tissue>
    </source>
</reference>
<comment type="caution">
    <text evidence="3">The sequence shown here is derived from an EMBL/GenBank/DDBJ whole genome shotgun (WGS) entry which is preliminary data.</text>
</comment>
<keyword evidence="1" id="KW-0175">Coiled coil</keyword>
<evidence type="ECO:0000256" key="1">
    <source>
        <dbReference type="SAM" id="Coils"/>
    </source>
</evidence>